<accession>A0A916IUQ8</accession>
<proteinExistence type="predicted"/>
<evidence type="ECO:0000313" key="3">
    <source>
        <dbReference type="Proteomes" id="UP000672934"/>
    </source>
</evidence>
<feature type="domain" description="Putative exodeoxyribonuclease 8 PDDEXK-like" evidence="1">
    <location>
        <begin position="192"/>
        <end position="377"/>
    </location>
</feature>
<dbReference type="InterPro" id="IPR011604">
    <property type="entry name" value="PDDEXK-like_dom_sf"/>
</dbReference>
<gene>
    <name evidence="2" type="ORF">LMG31506_03036</name>
</gene>
<name>A0A916IUQ8_9BURK</name>
<protein>
    <recommendedName>
        <fullName evidence="1">Putative exodeoxyribonuclease 8 PDDEXK-like domain-containing protein</fullName>
    </recommendedName>
</protein>
<dbReference type="RefSeq" id="WP_230426891.1">
    <property type="nucleotide sequence ID" value="NZ_CAJPUY010000010.1"/>
</dbReference>
<dbReference type="InterPro" id="IPR024432">
    <property type="entry name" value="Put_RecE_PDDEXK-like_dom"/>
</dbReference>
<dbReference type="Proteomes" id="UP000672934">
    <property type="component" value="Unassembled WGS sequence"/>
</dbReference>
<keyword evidence="3" id="KW-1185">Reference proteome</keyword>
<sequence length="390" mass="43043">MNPGVYDTISNADYHGGEGVSNSMLSIIDDSSPCHLKAVREAREAANESGEKREPSPAFLIGSAFHALVLEPAVFAKEYCLGLRQQDVPDAIDDREQLVAMVAELNAGRLPKIPTSGSKAELAERLRAADAENGVNHPIEDVMALTVADLKAELEAINKLRPGMLSTSGSRHELAEILRANGRQIKLWSDVKEEWLKNNGHRSVLTQEQWDQVHAMRDSVMKHPAASALLSGKGFAELSVYWKDPETGELCRCRPDFWRADGIVVDLKSTEDASPAGFSRSMGKYHYHVQHPFYTDGINLALQQGGEAFGCEHPTSAKAFVFVACEKHYPYAVGVYALDPASVELGRATYRRHLNTYAECLRTGVWPAYGERIESISLPDWQLRRAELAA</sequence>
<reference evidence="2" key="1">
    <citation type="submission" date="2021-03" db="EMBL/GenBank/DDBJ databases">
        <authorList>
            <person name="Peeters C."/>
        </authorList>
    </citation>
    <scope>NUCLEOTIDE SEQUENCE</scope>
    <source>
        <strain evidence="2">LMG 31506</strain>
    </source>
</reference>
<dbReference type="Pfam" id="PF12684">
    <property type="entry name" value="DUF3799"/>
    <property type="match status" value="1"/>
</dbReference>
<dbReference type="EMBL" id="CAJPUY010000010">
    <property type="protein sequence ID" value="CAG2144573.1"/>
    <property type="molecule type" value="Genomic_DNA"/>
</dbReference>
<comment type="caution">
    <text evidence="2">The sequence shown here is derived from an EMBL/GenBank/DDBJ whole genome shotgun (WGS) entry which is preliminary data.</text>
</comment>
<evidence type="ECO:0000313" key="2">
    <source>
        <dbReference type="EMBL" id="CAG2144573.1"/>
    </source>
</evidence>
<dbReference type="Gene3D" id="3.90.320.10">
    <property type="match status" value="1"/>
</dbReference>
<organism evidence="2 3">
    <name type="scientific">Cupriavidus yeoncheonensis</name>
    <dbReference type="NCBI Taxonomy" id="1462994"/>
    <lineage>
        <taxon>Bacteria</taxon>
        <taxon>Pseudomonadati</taxon>
        <taxon>Pseudomonadota</taxon>
        <taxon>Betaproteobacteria</taxon>
        <taxon>Burkholderiales</taxon>
        <taxon>Burkholderiaceae</taxon>
        <taxon>Cupriavidus</taxon>
    </lineage>
</organism>
<dbReference type="AlphaFoldDB" id="A0A916IUQ8"/>
<evidence type="ECO:0000259" key="1">
    <source>
        <dbReference type="Pfam" id="PF12684"/>
    </source>
</evidence>